<name>A0AA39JSN4_9AGAR</name>
<reference evidence="2" key="1">
    <citation type="submission" date="2023-06" db="EMBL/GenBank/DDBJ databases">
        <authorList>
            <consortium name="Lawrence Berkeley National Laboratory"/>
            <person name="Ahrendt S."/>
            <person name="Sahu N."/>
            <person name="Indic B."/>
            <person name="Wong-Bajracharya J."/>
            <person name="Merenyi Z."/>
            <person name="Ke H.-M."/>
            <person name="Monk M."/>
            <person name="Kocsube S."/>
            <person name="Drula E."/>
            <person name="Lipzen A."/>
            <person name="Balint B."/>
            <person name="Henrissat B."/>
            <person name="Andreopoulos B."/>
            <person name="Martin F.M."/>
            <person name="Harder C.B."/>
            <person name="Rigling D."/>
            <person name="Ford K.L."/>
            <person name="Foster G.D."/>
            <person name="Pangilinan J."/>
            <person name="Papanicolaou A."/>
            <person name="Barry K."/>
            <person name="LaButti K."/>
            <person name="Viragh M."/>
            <person name="Koriabine M."/>
            <person name="Yan M."/>
            <person name="Riley R."/>
            <person name="Champramary S."/>
            <person name="Plett K.L."/>
            <person name="Tsai I.J."/>
            <person name="Slot J."/>
            <person name="Sipos G."/>
            <person name="Plett J."/>
            <person name="Nagy L.G."/>
            <person name="Grigoriev I.V."/>
        </authorList>
    </citation>
    <scope>NUCLEOTIDE SEQUENCE</scope>
    <source>
        <strain evidence="2">FPL87.14</strain>
    </source>
</reference>
<feature type="region of interest" description="Disordered" evidence="1">
    <location>
        <begin position="133"/>
        <end position="188"/>
    </location>
</feature>
<feature type="compositionally biased region" description="Polar residues" evidence="1">
    <location>
        <begin position="292"/>
        <end position="302"/>
    </location>
</feature>
<feature type="compositionally biased region" description="Polar residues" evidence="1">
    <location>
        <begin position="388"/>
        <end position="398"/>
    </location>
</feature>
<protein>
    <submittedName>
        <fullName evidence="2">Uncharacterized protein</fullName>
    </submittedName>
</protein>
<sequence>MAPGAPSSTTAGLSTATGGIEQISGESFIKVIAGTGDKYTEFLAAGPPPIGLGIPGDVYVDTTPKRHVLYGFTTSWQHWKGPQKKKESDFIRHPKHPDIVLWATAGKRGWISLEALKKKRQTDTQNSILTEQIKADRKSQATGTPFQAERVQRQPAPSAPQVSQSVGPAMVKSVPRETRRVSTGTASYPSSALSSLGMWVAGLGNDSSDANESSLTFPISSNGSPITQGTSISPMCPTSPPMPTPISPMVTDSPMPFPLSISTAPPVHPPIPNAAPPHFDLTKINRSRSSPKSRTNASSPSMLRSFISPVGSTPCRLEMSSPSTKVMPESQRQILDGSPWPKIARASGPSQPSPTGPQCERPISHPPRSSATQKRKRVQSPVSRAESPRQTSPASSSLVRMENIPAHDEARSRPSKAVKTTHRPSSAVSPSKESASRATTQCSVERKDSQPKKPPAVVIDLTLSDDDDMSVPVLSPTTPLPPQRMSPVPPLPSPRLSPTAPSPPPHISPIAPSPPPRVSLEAPSPPMRVSPVAPSPPPPAASTLVEDASLGESDVPMGDDSLAEALELQYPETEESEPSAPRRYQADLLDDVTIYGTLGFKAHHLHAIFQINEVTVCRLCQEDQAVFDRDASFHELASHCEASHWRGLSSHCCVNARADESLVGNSAGSLD</sequence>
<comment type="caution">
    <text evidence="2">The sequence shown here is derived from an EMBL/GenBank/DDBJ whole genome shotgun (WGS) entry which is preliminary data.</text>
</comment>
<dbReference type="Proteomes" id="UP001175226">
    <property type="component" value="Unassembled WGS sequence"/>
</dbReference>
<feature type="compositionally biased region" description="Basic residues" evidence="1">
    <location>
        <begin position="413"/>
        <end position="422"/>
    </location>
</feature>
<dbReference type="EMBL" id="JAUEPT010000013">
    <property type="protein sequence ID" value="KAK0446739.1"/>
    <property type="molecule type" value="Genomic_DNA"/>
</dbReference>
<feature type="region of interest" description="Disordered" evidence="1">
    <location>
        <begin position="267"/>
        <end position="544"/>
    </location>
</feature>
<accession>A0AA39JSN4</accession>
<evidence type="ECO:0000256" key="1">
    <source>
        <dbReference type="SAM" id="MobiDB-lite"/>
    </source>
</evidence>
<gene>
    <name evidence="2" type="ORF">EV421DRAFT_218909</name>
</gene>
<dbReference type="AlphaFoldDB" id="A0AA39JSN4"/>
<feature type="compositionally biased region" description="Pro residues" evidence="1">
    <location>
        <begin position="478"/>
        <end position="540"/>
    </location>
</feature>
<evidence type="ECO:0000313" key="2">
    <source>
        <dbReference type="EMBL" id="KAK0446739.1"/>
    </source>
</evidence>
<feature type="compositionally biased region" description="Low complexity" evidence="1">
    <location>
        <begin position="424"/>
        <end position="433"/>
    </location>
</feature>
<organism evidence="2 3">
    <name type="scientific">Armillaria borealis</name>
    <dbReference type="NCBI Taxonomy" id="47425"/>
    <lineage>
        <taxon>Eukaryota</taxon>
        <taxon>Fungi</taxon>
        <taxon>Dikarya</taxon>
        <taxon>Basidiomycota</taxon>
        <taxon>Agaricomycotina</taxon>
        <taxon>Agaricomycetes</taxon>
        <taxon>Agaricomycetidae</taxon>
        <taxon>Agaricales</taxon>
        <taxon>Marasmiineae</taxon>
        <taxon>Physalacriaceae</taxon>
        <taxon>Armillaria</taxon>
    </lineage>
</organism>
<keyword evidence="3" id="KW-1185">Reference proteome</keyword>
<proteinExistence type="predicted"/>
<evidence type="ECO:0000313" key="3">
    <source>
        <dbReference type="Proteomes" id="UP001175226"/>
    </source>
</evidence>